<evidence type="ECO:0000313" key="2">
    <source>
        <dbReference type="EMBL" id="CAA9354145.1"/>
    </source>
</evidence>
<sequence length="201" mass="21610">MEFASYLAGESWSDHPECTHPLLSELARGVNDHTSDAARPQLVELIPSVIGIRTDDIRLDVRLALRSAWEALPVASAPRQTVMAVSILSAEKVLADIEGRSAEDLSPASREALAEVPHATSAARRLAGTAGISVRGFRRHAAPNTVRGAVRAIAEACAPDTDARLRRLLSTAIQDCEPWRSQPTTSTLMPPVASMPRRHVG</sequence>
<protein>
    <submittedName>
        <fullName evidence="2">Uncharacterized protein</fullName>
    </submittedName>
</protein>
<gene>
    <name evidence="2" type="ORF">AVDCRST_MAG29-2481</name>
</gene>
<organism evidence="2">
    <name type="scientific">uncultured Nocardioidaceae bacterium</name>
    <dbReference type="NCBI Taxonomy" id="253824"/>
    <lineage>
        <taxon>Bacteria</taxon>
        <taxon>Bacillati</taxon>
        <taxon>Actinomycetota</taxon>
        <taxon>Actinomycetes</taxon>
        <taxon>Propionibacteriales</taxon>
        <taxon>Nocardioidaceae</taxon>
        <taxon>environmental samples</taxon>
    </lineage>
</organism>
<dbReference type="AlphaFoldDB" id="A0A6J4MAD4"/>
<reference evidence="2" key="1">
    <citation type="submission" date="2020-02" db="EMBL/GenBank/DDBJ databases">
        <authorList>
            <person name="Meier V. D."/>
        </authorList>
    </citation>
    <scope>NUCLEOTIDE SEQUENCE</scope>
    <source>
        <strain evidence="2">AVDCRST_MAG29</strain>
    </source>
</reference>
<feature type="region of interest" description="Disordered" evidence="1">
    <location>
        <begin position="180"/>
        <end position="201"/>
    </location>
</feature>
<dbReference type="EMBL" id="CADCUG010000143">
    <property type="protein sequence ID" value="CAA9354145.1"/>
    <property type="molecule type" value="Genomic_DNA"/>
</dbReference>
<proteinExistence type="predicted"/>
<evidence type="ECO:0000256" key="1">
    <source>
        <dbReference type="SAM" id="MobiDB-lite"/>
    </source>
</evidence>
<name>A0A6J4MAD4_9ACTN</name>
<accession>A0A6J4MAD4</accession>